<feature type="compositionally biased region" description="Polar residues" evidence="1">
    <location>
        <begin position="288"/>
        <end position="302"/>
    </location>
</feature>
<keyword evidence="2" id="KW-1133">Transmembrane helix</keyword>
<feature type="region of interest" description="Disordered" evidence="1">
    <location>
        <begin position="281"/>
        <end position="319"/>
    </location>
</feature>
<feature type="compositionally biased region" description="Basic residues" evidence="1">
    <location>
        <begin position="456"/>
        <end position="465"/>
    </location>
</feature>
<dbReference type="AlphaFoldDB" id="A0A914ZNJ5"/>
<feature type="region of interest" description="Disordered" evidence="1">
    <location>
        <begin position="456"/>
        <end position="486"/>
    </location>
</feature>
<evidence type="ECO:0000256" key="1">
    <source>
        <dbReference type="SAM" id="MobiDB-lite"/>
    </source>
</evidence>
<evidence type="ECO:0000256" key="2">
    <source>
        <dbReference type="SAM" id="Phobius"/>
    </source>
</evidence>
<protein>
    <submittedName>
        <fullName evidence="4">Uncharacterized protein</fullName>
    </submittedName>
</protein>
<accession>A0A914ZNJ5</accession>
<sequence length="529" mass="59020">FSAMVLMNNFDEPTALLPEALRFWHAHLFLFTFITVSIAAAYFANWLIRSSISDYEESTEAVNTQINLKEGGEKLANFLSMMRKRELQTPPTEQSFKAEIERANVRKVRNSGVIVESPKSPGSDAFVSPVSCDETLQRYNFASPQQNTTFEGIKEQMDAGEESSLRLPLEEGDEEDELNIASSSGKIAVFCDCVTNEEPVGQSVAKDYFSENRDQGRRQISAMPAQRRIEQWVNEAAKACSNTPEAVRSPVEMEVTPLRGGGFLPSNFITPLARTYRRKRVTPGYALQKQSLSKKTIHSPTADSKVPPTKPHPASNANGGCFSASISNALISAQQPTTEDIPKHGVMKTTPQKHQAQPGDYLTFAKGLSTFHAVADPQTRSDMNLPSASGHPAGGLQPTSRTTENRLNRGVAFDYCPTLFPIVDSNIKPYGDERTVVKTQANVGVGEEVINVESQRKKRTPKRKQEHINQANSSKRRHQHRRRHDIQQRTGRLIVRKPGRRTEESLLNLFQKMPLDKQQAIIEKCSAKR</sequence>
<keyword evidence="3" id="KW-1185">Reference proteome</keyword>
<proteinExistence type="predicted"/>
<keyword evidence="2" id="KW-0472">Membrane</keyword>
<keyword evidence="2" id="KW-0812">Transmembrane</keyword>
<name>A0A914ZNJ5_PARUN</name>
<feature type="region of interest" description="Disordered" evidence="1">
    <location>
        <begin position="379"/>
        <end position="403"/>
    </location>
</feature>
<organism evidence="3 4">
    <name type="scientific">Parascaris univalens</name>
    <name type="common">Nematode worm</name>
    <dbReference type="NCBI Taxonomy" id="6257"/>
    <lineage>
        <taxon>Eukaryota</taxon>
        <taxon>Metazoa</taxon>
        <taxon>Ecdysozoa</taxon>
        <taxon>Nematoda</taxon>
        <taxon>Chromadorea</taxon>
        <taxon>Rhabditida</taxon>
        <taxon>Spirurina</taxon>
        <taxon>Ascaridomorpha</taxon>
        <taxon>Ascaridoidea</taxon>
        <taxon>Ascarididae</taxon>
        <taxon>Parascaris</taxon>
    </lineage>
</organism>
<dbReference type="WBParaSite" id="PgB09_g073_t01">
    <property type="protein sequence ID" value="PgB09_g073_t01"/>
    <property type="gene ID" value="PgB09_g073"/>
</dbReference>
<feature type="compositionally biased region" description="Basic residues" evidence="1">
    <location>
        <begin position="474"/>
        <end position="484"/>
    </location>
</feature>
<reference evidence="4" key="1">
    <citation type="submission" date="2022-11" db="UniProtKB">
        <authorList>
            <consortium name="WormBaseParasite"/>
        </authorList>
    </citation>
    <scope>IDENTIFICATION</scope>
</reference>
<feature type="transmembrane region" description="Helical" evidence="2">
    <location>
        <begin position="26"/>
        <end position="48"/>
    </location>
</feature>
<evidence type="ECO:0000313" key="4">
    <source>
        <dbReference type="WBParaSite" id="PgB09_g073_t01"/>
    </source>
</evidence>
<evidence type="ECO:0000313" key="3">
    <source>
        <dbReference type="Proteomes" id="UP000887569"/>
    </source>
</evidence>
<dbReference type="Proteomes" id="UP000887569">
    <property type="component" value="Unplaced"/>
</dbReference>